<dbReference type="Proteomes" id="UP000046393">
    <property type="component" value="Unplaced"/>
</dbReference>
<dbReference type="InterPro" id="IPR036291">
    <property type="entry name" value="NAD(P)-bd_dom_sf"/>
</dbReference>
<dbReference type="GO" id="GO:0030267">
    <property type="term" value="F:glyoxylate reductase (NADPH) activity"/>
    <property type="evidence" value="ECO:0007669"/>
    <property type="project" value="TreeGrafter"/>
</dbReference>
<dbReference type="GO" id="GO:0008465">
    <property type="term" value="F:hydroxypyruvate reductase (NADH) activity"/>
    <property type="evidence" value="ECO:0007669"/>
    <property type="project" value="TreeGrafter"/>
</dbReference>
<organism evidence="4 5">
    <name type="scientific">Syphacia muris</name>
    <dbReference type="NCBI Taxonomy" id="451379"/>
    <lineage>
        <taxon>Eukaryota</taxon>
        <taxon>Metazoa</taxon>
        <taxon>Ecdysozoa</taxon>
        <taxon>Nematoda</taxon>
        <taxon>Chromadorea</taxon>
        <taxon>Rhabditida</taxon>
        <taxon>Spirurina</taxon>
        <taxon>Oxyuridomorpha</taxon>
        <taxon>Oxyuroidea</taxon>
        <taxon>Oxyuridae</taxon>
        <taxon>Syphacia</taxon>
    </lineage>
</organism>
<sequence length="313" mass="34654">MPPELLMAEIPKFEGLFCLLRDKIDKALLDRAEKLKVISTMSVGYDHIDINECKKRGIIVTITPDVLTETTAETTVALLLATARRFPEAIRDAKMGGWGTWEPFYMSVTSFLRVFNFRSRKNTESDRYLRCGVGVRDSVVGIIGFGRIGQSVAQKIASFNPSKILYYDPHPNEKAGKISGVQRVSMDELLAESDFVCLNCAATKENKEMMNKTTLNKMKDDAVLINTSRGTLIDQNALYEALKYGKIRAAGLDVTTPEPLPIDSPLFKLDNCVILPHIGSSTVATRTEMMKLAEDSLFAGLTGAELPPRVRVA</sequence>
<dbReference type="Pfam" id="PF02826">
    <property type="entry name" value="2-Hacid_dh_C"/>
    <property type="match status" value="1"/>
</dbReference>
<evidence type="ECO:0000313" key="5">
    <source>
        <dbReference type="WBParaSite" id="SMUV_0001097301-mRNA-1"/>
    </source>
</evidence>
<dbReference type="GO" id="GO:0051287">
    <property type="term" value="F:NAD binding"/>
    <property type="evidence" value="ECO:0007669"/>
    <property type="project" value="InterPro"/>
</dbReference>
<dbReference type="PROSITE" id="PS00671">
    <property type="entry name" value="D_2_HYDROXYACID_DH_3"/>
    <property type="match status" value="1"/>
</dbReference>
<dbReference type="SUPFAM" id="SSF51735">
    <property type="entry name" value="NAD(P)-binding Rossmann-fold domains"/>
    <property type="match status" value="1"/>
</dbReference>
<dbReference type="GO" id="GO:0005829">
    <property type="term" value="C:cytosol"/>
    <property type="evidence" value="ECO:0007669"/>
    <property type="project" value="TreeGrafter"/>
</dbReference>
<dbReference type="InterPro" id="IPR029752">
    <property type="entry name" value="D-isomer_DH_CS1"/>
</dbReference>
<dbReference type="PROSITE" id="PS00065">
    <property type="entry name" value="D_2_HYDROXYACID_DH_1"/>
    <property type="match status" value="1"/>
</dbReference>
<evidence type="ECO:0000256" key="1">
    <source>
        <dbReference type="ARBA" id="ARBA00023002"/>
    </source>
</evidence>
<dbReference type="PANTHER" id="PTHR10996">
    <property type="entry name" value="2-HYDROXYACID DEHYDROGENASE-RELATED"/>
    <property type="match status" value="1"/>
</dbReference>
<feature type="domain" description="D-isomer specific 2-hydroxyacid dehydrogenase NAD-binding" evidence="3">
    <location>
        <begin position="77"/>
        <end position="279"/>
    </location>
</feature>
<proteinExistence type="predicted"/>
<dbReference type="SUPFAM" id="SSF52283">
    <property type="entry name" value="Formate/glycerate dehydrogenase catalytic domain-like"/>
    <property type="match status" value="1"/>
</dbReference>
<dbReference type="InterPro" id="IPR029753">
    <property type="entry name" value="D-isomer_DH_CS"/>
</dbReference>
<keyword evidence="1" id="KW-0560">Oxidoreductase</keyword>
<dbReference type="Gene3D" id="3.40.50.720">
    <property type="entry name" value="NAD(P)-binding Rossmann-like Domain"/>
    <property type="match status" value="2"/>
</dbReference>
<dbReference type="AlphaFoldDB" id="A0A0N5B121"/>
<name>A0A0N5B121_9BILA</name>
<evidence type="ECO:0000259" key="3">
    <source>
        <dbReference type="Pfam" id="PF02826"/>
    </source>
</evidence>
<dbReference type="PANTHER" id="PTHR10996:SF277">
    <property type="entry name" value="GLYOXYLATE REDUCTASE_HYDROXYPYRUVATE REDUCTASE"/>
    <property type="match status" value="1"/>
</dbReference>
<accession>A0A0N5B121</accession>
<reference evidence="5" key="1">
    <citation type="submission" date="2017-02" db="UniProtKB">
        <authorList>
            <consortium name="WormBaseParasite"/>
        </authorList>
    </citation>
    <scope>IDENTIFICATION</scope>
</reference>
<dbReference type="InterPro" id="IPR006140">
    <property type="entry name" value="D-isomer_DH_NAD-bd"/>
</dbReference>
<dbReference type="STRING" id="451379.A0A0N5B121"/>
<evidence type="ECO:0000313" key="4">
    <source>
        <dbReference type="Proteomes" id="UP000046393"/>
    </source>
</evidence>
<evidence type="ECO:0000256" key="2">
    <source>
        <dbReference type="ARBA" id="ARBA00073306"/>
    </source>
</evidence>
<dbReference type="CDD" id="cd05301">
    <property type="entry name" value="GDH"/>
    <property type="match status" value="1"/>
</dbReference>
<dbReference type="InterPro" id="IPR050223">
    <property type="entry name" value="D-isomer_2-hydroxyacid_DH"/>
</dbReference>
<dbReference type="FunFam" id="3.40.50.720:FF:000026">
    <property type="entry name" value="Glyoxylate/hydroxypyruvate reductase B"/>
    <property type="match status" value="1"/>
</dbReference>
<protein>
    <recommendedName>
        <fullName evidence="2">Glyoxylate reductase/hydroxypyruvate reductase</fullName>
    </recommendedName>
</protein>
<keyword evidence="4" id="KW-1185">Reference proteome</keyword>
<dbReference type="WBParaSite" id="SMUV_0001097301-mRNA-1">
    <property type="protein sequence ID" value="SMUV_0001097301-mRNA-1"/>
    <property type="gene ID" value="SMUV_0001097301"/>
</dbReference>